<feature type="signal peptide" evidence="1">
    <location>
        <begin position="1"/>
        <end position="20"/>
    </location>
</feature>
<gene>
    <name evidence="2" type="ORF">LBU54_03970</name>
</gene>
<evidence type="ECO:0000256" key="1">
    <source>
        <dbReference type="SAM" id="SignalP"/>
    </source>
</evidence>
<dbReference type="SUPFAM" id="SSF53474">
    <property type="entry name" value="alpha/beta-Hydrolases"/>
    <property type="match status" value="1"/>
</dbReference>
<dbReference type="PROSITE" id="PS51257">
    <property type="entry name" value="PROKAR_LIPOPROTEIN"/>
    <property type="match status" value="1"/>
</dbReference>
<evidence type="ECO:0000313" key="2">
    <source>
        <dbReference type="EMBL" id="MCA0131728.1"/>
    </source>
</evidence>
<dbReference type="RefSeq" id="WP_224526206.1">
    <property type="nucleotide sequence ID" value="NZ_JAIUJR010000002.1"/>
</dbReference>
<dbReference type="PANTHER" id="PTHR48098">
    <property type="entry name" value="ENTEROCHELIN ESTERASE-RELATED"/>
    <property type="match status" value="1"/>
</dbReference>
<feature type="chain" id="PRO_5046465942" evidence="1">
    <location>
        <begin position="21"/>
        <end position="531"/>
    </location>
</feature>
<proteinExistence type="predicted"/>
<dbReference type="EMBL" id="JAIUJR010000002">
    <property type="protein sequence ID" value="MCA0131728.1"/>
    <property type="molecule type" value="Genomic_DNA"/>
</dbReference>
<protein>
    <submittedName>
        <fullName evidence="2">Esterase family protein</fullName>
    </submittedName>
</protein>
<keyword evidence="3" id="KW-1185">Reference proteome</keyword>
<accession>A0ABS7XNZ1</accession>
<dbReference type="Gene3D" id="3.40.50.1820">
    <property type="entry name" value="alpha/beta hydrolase"/>
    <property type="match status" value="1"/>
</dbReference>
<reference evidence="3" key="1">
    <citation type="submission" date="2023-07" db="EMBL/GenBank/DDBJ databases">
        <authorList>
            <person name="Yue Y."/>
        </authorList>
    </citation>
    <scope>NUCLEOTIDE SEQUENCE [LARGE SCALE GENOMIC DNA]</scope>
    <source>
        <strain evidence="3">D23</strain>
    </source>
</reference>
<keyword evidence="1" id="KW-0732">Signal</keyword>
<dbReference type="Pfam" id="PF00756">
    <property type="entry name" value="Esterase"/>
    <property type="match status" value="1"/>
</dbReference>
<sequence length="531" mass="60825">MKSIILKTFSTLIMFLTLLACNNEKLLTEFPDSIPLNSEFSVEKKIDKDEENSYSIFLKNGEAILANINQLSIDVVIDIYDSDHQLLKSIDGAGYIEHIDFSAKRSDNYFFKVYPFDKEAFGGVYLFEVKEIMILEENVKRIAKKEIPSKTLYNLWVKSLKEKNVIDEFLNSHKTKHIIEPIQGNSIESRVTYFYVPSKDAEYVMQSGGPDFMGLRFKQLGNTKLFFTSHVVPNDALFNYGFNEFKLYALGPEEEYSYRDMEHVYDDFVQMPGVIRNPYSIENSEVKKGVLNEFTIPSSYLNEDRKITVYLPNSYDSNKEHKLLILFDGEEYGAILNRRAEVPTPIILDNLLANNKIEPTIAVMVWSLGKRNKDLISASFGSFIARELVSWARESFTIGLKPNDICVAGSSRGGYAASFIASQHSDIIGNVISQSGSFWITNNDKNNHWMYPTKQGQLIQFFKNSKKLPIRFYLDIGLYDQGASMLGMNREFRSIIESKGYDFVYEEFKGGHSYLNWKETLPNGVISIFGK</sequence>
<dbReference type="InterPro" id="IPR029058">
    <property type="entry name" value="AB_hydrolase_fold"/>
</dbReference>
<comment type="caution">
    <text evidence="2">The sequence shown here is derived from an EMBL/GenBank/DDBJ whole genome shotgun (WGS) entry which is preliminary data.</text>
</comment>
<organism evidence="2 3">
    <name type="scientific">Winogradskyella alexanderae</name>
    <dbReference type="NCBI Taxonomy" id="2877123"/>
    <lineage>
        <taxon>Bacteria</taxon>
        <taxon>Pseudomonadati</taxon>
        <taxon>Bacteroidota</taxon>
        <taxon>Flavobacteriia</taxon>
        <taxon>Flavobacteriales</taxon>
        <taxon>Flavobacteriaceae</taxon>
        <taxon>Winogradskyella</taxon>
    </lineage>
</organism>
<dbReference type="Proteomes" id="UP001198901">
    <property type="component" value="Unassembled WGS sequence"/>
</dbReference>
<dbReference type="Gene3D" id="2.60.120.380">
    <property type="match status" value="1"/>
</dbReference>
<name>A0ABS7XNZ1_9FLAO</name>
<dbReference type="InterPro" id="IPR000801">
    <property type="entry name" value="Esterase-like"/>
</dbReference>
<dbReference type="InterPro" id="IPR050583">
    <property type="entry name" value="Mycobacterial_A85_antigen"/>
</dbReference>
<dbReference type="PANTHER" id="PTHR48098:SF3">
    <property type="entry name" value="IRON(III) ENTEROBACTIN ESTERASE"/>
    <property type="match status" value="1"/>
</dbReference>
<evidence type="ECO:0000313" key="3">
    <source>
        <dbReference type="Proteomes" id="UP001198901"/>
    </source>
</evidence>